<dbReference type="SUPFAM" id="SSF51735">
    <property type="entry name" value="NAD(P)-binding Rossmann-fold domains"/>
    <property type="match status" value="2"/>
</dbReference>
<dbReference type="PROSITE" id="PS52019">
    <property type="entry name" value="PKS_MFAS_DH"/>
    <property type="match status" value="1"/>
</dbReference>
<feature type="region of interest" description="N-terminal hotdog fold" evidence="4">
    <location>
        <begin position="925"/>
        <end position="1054"/>
    </location>
</feature>
<dbReference type="PANTHER" id="PTHR43775">
    <property type="entry name" value="FATTY ACID SYNTHASE"/>
    <property type="match status" value="1"/>
</dbReference>
<dbReference type="Pfam" id="PF08659">
    <property type="entry name" value="KR"/>
    <property type="match status" value="1"/>
</dbReference>
<dbReference type="Pfam" id="PF21394">
    <property type="entry name" value="Beta-ketacyl_N"/>
    <property type="match status" value="1"/>
</dbReference>
<dbReference type="Pfam" id="PF00550">
    <property type="entry name" value="PP-binding"/>
    <property type="match status" value="1"/>
</dbReference>
<feature type="domain" description="Carrier" evidence="5">
    <location>
        <begin position="1732"/>
        <end position="1810"/>
    </location>
</feature>
<proteinExistence type="predicted"/>
<evidence type="ECO:0000259" key="5">
    <source>
        <dbReference type="PROSITE" id="PS50075"/>
    </source>
</evidence>
<dbReference type="GO" id="GO:0004315">
    <property type="term" value="F:3-oxoacyl-[acyl-carrier-protein] synthase activity"/>
    <property type="evidence" value="ECO:0007669"/>
    <property type="project" value="InterPro"/>
</dbReference>
<dbReference type="InterPro" id="IPR049551">
    <property type="entry name" value="PKS_DH_C"/>
</dbReference>
<dbReference type="FunFam" id="3.40.366.10:FF:000002">
    <property type="entry name" value="Probable polyketide synthase 2"/>
    <property type="match status" value="1"/>
</dbReference>
<dbReference type="SUPFAM" id="SSF55048">
    <property type="entry name" value="Probable ACP-binding domain of malonyl-CoA ACP transacylase"/>
    <property type="match status" value="1"/>
</dbReference>
<keyword evidence="2" id="KW-0597">Phosphoprotein</keyword>
<dbReference type="GO" id="GO:0005886">
    <property type="term" value="C:plasma membrane"/>
    <property type="evidence" value="ECO:0007669"/>
    <property type="project" value="TreeGrafter"/>
</dbReference>
<dbReference type="GO" id="GO:0004312">
    <property type="term" value="F:fatty acid synthase activity"/>
    <property type="evidence" value="ECO:0007669"/>
    <property type="project" value="TreeGrafter"/>
</dbReference>
<dbReference type="InterPro" id="IPR014031">
    <property type="entry name" value="Ketoacyl_synth_C"/>
</dbReference>
<dbReference type="InterPro" id="IPR016035">
    <property type="entry name" value="Acyl_Trfase/lysoPLipase"/>
</dbReference>
<dbReference type="InterPro" id="IPR014030">
    <property type="entry name" value="Ketoacyl_synth_N"/>
</dbReference>
<dbReference type="SUPFAM" id="SSF53901">
    <property type="entry name" value="Thiolase-like"/>
    <property type="match status" value="1"/>
</dbReference>
<feature type="region of interest" description="C-terminal hotdog fold" evidence="4">
    <location>
        <begin position="1071"/>
        <end position="1217"/>
    </location>
</feature>
<keyword evidence="3" id="KW-0808">Transferase</keyword>
<evidence type="ECO:0000256" key="3">
    <source>
        <dbReference type="ARBA" id="ARBA00022679"/>
    </source>
</evidence>
<dbReference type="InterPro" id="IPR036291">
    <property type="entry name" value="NAD(P)-bd_dom_sf"/>
</dbReference>
<dbReference type="InterPro" id="IPR013968">
    <property type="entry name" value="PKS_KR"/>
</dbReference>
<dbReference type="GO" id="GO:0071770">
    <property type="term" value="P:DIM/DIP cell wall layer assembly"/>
    <property type="evidence" value="ECO:0007669"/>
    <property type="project" value="TreeGrafter"/>
</dbReference>
<protein>
    <submittedName>
        <fullName evidence="8">Type I polyketide synthase</fullName>
    </submittedName>
</protein>
<dbReference type="InterPro" id="IPR020807">
    <property type="entry name" value="PKS_DH"/>
</dbReference>
<dbReference type="CDD" id="cd08955">
    <property type="entry name" value="KR_2_FAS_SDR_x"/>
    <property type="match status" value="1"/>
</dbReference>
<dbReference type="InterPro" id="IPR049552">
    <property type="entry name" value="PKS_DH_N"/>
</dbReference>
<dbReference type="Gene3D" id="1.10.1200.10">
    <property type="entry name" value="ACP-like"/>
    <property type="match status" value="1"/>
</dbReference>
<dbReference type="InterPro" id="IPR050091">
    <property type="entry name" value="PKS_NRPS_Biosynth_Enz"/>
</dbReference>
<dbReference type="SMART" id="SM00822">
    <property type="entry name" value="PKS_KR"/>
    <property type="match status" value="1"/>
</dbReference>
<dbReference type="EMBL" id="JADEXS010000048">
    <property type="protein sequence ID" value="MBE9021949.1"/>
    <property type="molecule type" value="Genomic_DNA"/>
</dbReference>
<dbReference type="InterPro" id="IPR018201">
    <property type="entry name" value="Ketoacyl_synth_AS"/>
</dbReference>
<dbReference type="GO" id="GO:0031177">
    <property type="term" value="F:phosphopantetheine binding"/>
    <property type="evidence" value="ECO:0007669"/>
    <property type="project" value="InterPro"/>
</dbReference>
<dbReference type="RefSeq" id="WP_193914333.1">
    <property type="nucleotide sequence ID" value="NZ_JADEXS020000001.1"/>
</dbReference>
<sequence>MSNAQHTNYRPLLEKALLEIRNMRSVVNNMEQAQREPIAIVGMGCRFPGGADNPDAYWHLLHNGIDAIREIPSQRWDVDEYYNSDPEVPGKMYAKYGGFLDEVDKFDAQFFGISPREAVNLDPQQRLLLEVSWEALEHAGIAADKLKGSSTGVFVGLCMDDYSQLGFNCGDRTQIDAYNTLSILRSMAAGRLAYTLGLQGSTMQLDTACSSSLLAVHLACQSLRTGECNMALAGGVNLILSPEASIGLSKLKALSVDGRCKTFDAGADGYGRGEGCGVVVLKRLSDAIASNDNIFAVIRGSAANHDGASNGLTAPNGSAQEALLRKALENARVEPDQIQYVEAHGTGTSLGDPIEVIALGNVLGEGRNKDNPLAIGSVKTQLGHLESAAGVAGLIKVVLGLQHGEIPPHLHFNQPNPYILWDKLPVVVPTQPTKWDSPQRLAGMSSFGMSGTNVHLILESAPEIQPKAKPESDRPWHLLSLSAKTEAALVTLVKDYQSFLSSHPEAALTDICFTANTGRSHFEHRLAFVAESTADLQQQLSNFINNKSAEITVQGEQEANQKIAFLFTGQGSQYVGMGRELYATQPLFRQIINRCDEILRPYLEQPLLSVLYGDRTSLLQDTAYAQPALFAIEYALAELWKSWGIEPDALLGHSLGEYVAACVAGVFSLEDGLKLIAKRASLMQAMPQNGAMVGIFATEAQVTAAIQPFTNKVSIAAINGPQSIVISGEHQAVGIVVAKLQAEGISSLKLNVSHAFHSALMEPMLADFQKVLSEVSFTSPKINLISNVTGKLVTSELQNPEYWLEHLRGTVKFAPGMKTLAEQGYRVFLEVGPQSTLLEMGRKCVDTNVEMWLPSLHQQQSNWQQIVSSLAQLYSSGKTINWFGFDQDYYRQRLVLPTYPFQRQRYWVNTSKINIRQQPALTQTNTVLGKRLRLPFSPETRFEVELTPNSPAYLSDHKLYGKAIFPAASYVSMILSAVKETLPNESCVIENLLLSHPLICDDDGIKTVQLVLTPESNQETKLQLISLQNQADENDIQAWQSHATGKLNLLITEANSVNISVSIETLKKRCHQILSGTHFYSTFQENGYGWGNSFQWIDTIWYRENEALCQIKLPQLPDEIDNYQLYPGLIDSCLQVLNCWELGKSAQDEYMYVPFNIAKFKFYRRPDSDAKLWCHAQKQESDDNSLVGNIGLCDESGRLIAEIIGFEARKARRETILQSMTNDLGNWLYEVAWINKAVEKNQQEKGNWLIFAQETGIGAQLARLLQQNGEGCVLVAPGGEYKASEKQYYINPKNPQHFQRLLEESLANNQTAVHGVVYLWGLDETFEINNQVSNCGSVLYLVQALAKAELSKYPRLYLITKGTQATAASDKLQLTGAALWGLGKVIALEHPELLCTRLDLDAASNINPVEELCEQLLFSDTEDEIALRQGVRKVARLVRRNHQPAAAKQLKFNSESSYLITGGLGALGLVVARWMVEGGARNLVLTTRKGISNDTREAIIELEQAGAKVLVVKADVSQPEDVAGILAKIKVSYPPLRGIIHAAGVLDDGLLLKQTWQSFEQVMAAKVTGSWNLHELTQDIPLDFFVCFSSVASLLGSPTQGNYAAANAFMDTLVNYRRSQSLPGLSINWGAWGEVGMAAQLDIRHQQRMLESGFATIAPQQGLQVLGDLLTQDVTQVGVTPINWTKFLQQFSSGKEPPLVSNFVTQTPGVEKESSTEDLELLRQLQETIVSERENLLIARIQDKVVKVLQFDSSFRPNPRTGFFDMGMDSLMSVELKNQLEKLVGSSLPSTLTFEYSTIEALARYLLEKVISLDDVENSGIEVQLEVESVADLVDDVMQLSEMQLSMLVDRELEELLRV</sequence>
<evidence type="ECO:0000256" key="4">
    <source>
        <dbReference type="PROSITE-ProRule" id="PRU01363"/>
    </source>
</evidence>
<accession>A0A8J6ZV25</accession>
<dbReference type="SMART" id="SM00827">
    <property type="entry name" value="PKS_AT"/>
    <property type="match status" value="1"/>
</dbReference>
<evidence type="ECO:0000313" key="8">
    <source>
        <dbReference type="EMBL" id="MBE9021949.1"/>
    </source>
</evidence>
<dbReference type="Pfam" id="PF00109">
    <property type="entry name" value="ketoacyl-synt"/>
    <property type="match status" value="1"/>
</dbReference>
<dbReference type="PROSITE" id="PS52004">
    <property type="entry name" value="KS3_2"/>
    <property type="match status" value="1"/>
</dbReference>
<dbReference type="Pfam" id="PF22621">
    <property type="entry name" value="CurL-like_PKS_C"/>
    <property type="match status" value="1"/>
</dbReference>
<dbReference type="SMART" id="SM00825">
    <property type="entry name" value="PKS_KS"/>
    <property type="match status" value="1"/>
</dbReference>
<dbReference type="Pfam" id="PF21089">
    <property type="entry name" value="PKS_DH_N"/>
    <property type="match status" value="1"/>
</dbReference>
<dbReference type="Gene3D" id="3.40.47.10">
    <property type="match status" value="1"/>
</dbReference>
<keyword evidence="1" id="KW-0596">Phosphopantetheine</keyword>
<gene>
    <name evidence="8" type="ORF">IQ276_05595</name>
</gene>
<dbReference type="PANTHER" id="PTHR43775:SF37">
    <property type="entry name" value="SI:DKEY-61P9.11"/>
    <property type="match status" value="1"/>
</dbReference>
<dbReference type="Pfam" id="PF02801">
    <property type="entry name" value="Ketoacyl-synt_C"/>
    <property type="match status" value="1"/>
</dbReference>
<dbReference type="Gene3D" id="3.10.129.10">
    <property type="entry name" value="Hotdog Thioesterase"/>
    <property type="match status" value="1"/>
</dbReference>
<keyword evidence="9" id="KW-1185">Reference proteome</keyword>
<evidence type="ECO:0000256" key="1">
    <source>
        <dbReference type="ARBA" id="ARBA00022450"/>
    </source>
</evidence>
<dbReference type="GO" id="GO:0005737">
    <property type="term" value="C:cytoplasm"/>
    <property type="evidence" value="ECO:0007669"/>
    <property type="project" value="TreeGrafter"/>
</dbReference>
<dbReference type="InterPro" id="IPR020841">
    <property type="entry name" value="PKS_Beta-ketoAc_synthase_dom"/>
</dbReference>
<evidence type="ECO:0000313" key="9">
    <source>
        <dbReference type="Proteomes" id="UP000622533"/>
    </source>
</evidence>
<reference evidence="8" key="1">
    <citation type="submission" date="2020-10" db="EMBL/GenBank/DDBJ databases">
        <authorList>
            <person name="Castelo-Branco R."/>
            <person name="Eusebio N."/>
            <person name="Adriana R."/>
            <person name="Vieira A."/>
            <person name="Brugerolle De Fraissinette N."/>
            <person name="Rezende De Castro R."/>
            <person name="Schneider M.P."/>
            <person name="Vasconcelos V."/>
            <person name="Leao P.N."/>
        </authorList>
    </citation>
    <scope>NUCLEOTIDE SEQUENCE</scope>
    <source>
        <strain evidence="8">LEGE 12446</strain>
    </source>
</reference>
<dbReference type="PROSITE" id="PS50075">
    <property type="entry name" value="CARRIER"/>
    <property type="match status" value="1"/>
</dbReference>
<evidence type="ECO:0000256" key="2">
    <source>
        <dbReference type="ARBA" id="ARBA00022553"/>
    </source>
</evidence>
<dbReference type="Gene3D" id="3.40.50.720">
    <property type="entry name" value="NAD(P)-binding Rossmann-like Domain"/>
    <property type="match status" value="1"/>
</dbReference>
<dbReference type="PROSITE" id="PS00606">
    <property type="entry name" value="KS3_1"/>
    <property type="match status" value="1"/>
</dbReference>
<dbReference type="InterPro" id="IPR016036">
    <property type="entry name" value="Malonyl_transacylase_ACP-bd"/>
</dbReference>
<dbReference type="InterPro" id="IPR049490">
    <property type="entry name" value="C883_1060-like_KR_N"/>
</dbReference>
<dbReference type="Gene3D" id="3.40.366.10">
    <property type="entry name" value="Malonyl-Coenzyme A Acyl Carrier Protein, domain 2"/>
    <property type="match status" value="1"/>
</dbReference>
<dbReference type="Gene3D" id="3.30.70.3290">
    <property type="match status" value="1"/>
</dbReference>
<dbReference type="SMART" id="SM00823">
    <property type="entry name" value="PKS_PP"/>
    <property type="match status" value="1"/>
</dbReference>
<feature type="active site" description="Proton acceptor; for dehydratase activity" evidence="4">
    <location>
        <position position="957"/>
    </location>
</feature>
<feature type="domain" description="Ketosynthase family 3 (KS3)" evidence="6">
    <location>
        <begin position="35"/>
        <end position="460"/>
    </location>
</feature>
<evidence type="ECO:0000259" key="6">
    <source>
        <dbReference type="PROSITE" id="PS52004"/>
    </source>
</evidence>
<comment type="caution">
    <text evidence="8">The sequence shown here is derived from an EMBL/GenBank/DDBJ whole genome shotgun (WGS) entry which is preliminary data.</text>
</comment>
<dbReference type="InterPro" id="IPR020806">
    <property type="entry name" value="PKS_PP-bd"/>
</dbReference>
<feature type="active site" description="Proton donor; for dehydratase activity" evidence="4">
    <location>
        <position position="1131"/>
    </location>
</feature>
<dbReference type="SUPFAM" id="SSF47336">
    <property type="entry name" value="ACP-like"/>
    <property type="match status" value="1"/>
</dbReference>
<dbReference type="InterPro" id="IPR036736">
    <property type="entry name" value="ACP-like_sf"/>
</dbReference>
<dbReference type="GO" id="GO:0006633">
    <property type="term" value="P:fatty acid biosynthetic process"/>
    <property type="evidence" value="ECO:0007669"/>
    <property type="project" value="InterPro"/>
</dbReference>
<evidence type="ECO:0000259" key="7">
    <source>
        <dbReference type="PROSITE" id="PS52019"/>
    </source>
</evidence>
<dbReference type="SMART" id="SM00826">
    <property type="entry name" value="PKS_DH"/>
    <property type="match status" value="1"/>
</dbReference>
<dbReference type="CDD" id="cd00833">
    <property type="entry name" value="PKS"/>
    <property type="match status" value="1"/>
</dbReference>
<dbReference type="SUPFAM" id="SSF52151">
    <property type="entry name" value="FabD/lysophospholipase-like"/>
    <property type="match status" value="1"/>
</dbReference>
<name>A0A8J6ZV25_DESMC</name>
<dbReference type="FunFam" id="3.40.47.10:FF:000019">
    <property type="entry name" value="Polyketide synthase type I"/>
    <property type="match status" value="1"/>
</dbReference>
<dbReference type="Pfam" id="PF00698">
    <property type="entry name" value="Acyl_transf_1"/>
    <property type="match status" value="1"/>
</dbReference>
<dbReference type="Pfam" id="PF14765">
    <property type="entry name" value="PS-DH"/>
    <property type="match status" value="1"/>
</dbReference>
<dbReference type="InterPro" id="IPR049900">
    <property type="entry name" value="PKS_mFAS_DH"/>
</dbReference>
<feature type="domain" description="PKS/mFAS DH" evidence="7">
    <location>
        <begin position="925"/>
        <end position="1217"/>
    </location>
</feature>
<dbReference type="InterPro" id="IPR014043">
    <property type="entry name" value="Acyl_transferase_dom"/>
</dbReference>
<dbReference type="InterPro" id="IPR009081">
    <property type="entry name" value="PP-bd_ACP"/>
</dbReference>
<dbReference type="InterPro" id="IPR001227">
    <property type="entry name" value="Ac_transferase_dom_sf"/>
</dbReference>
<dbReference type="Proteomes" id="UP000622533">
    <property type="component" value="Unassembled WGS sequence"/>
</dbReference>
<dbReference type="Gene3D" id="3.10.129.120">
    <property type="match status" value="1"/>
</dbReference>
<organism evidence="8 9">
    <name type="scientific">Desmonostoc muscorum LEGE 12446</name>
    <dbReference type="NCBI Taxonomy" id="1828758"/>
    <lineage>
        <taxon>Bacteria</taxon>
        <taxon>Bacillati</taxon>
        <taxon>Cyanobacteriota</taxon>
        <taxon>Cyanophyceae</taxon>
        <taxon>Nostocales</taxon>
        <taxon>Nostocaceae</taxon>
        <taxon>Desmonostoc</taxon>
    </lineage>
</organism>
<dbReference type="InterPro" id="IPR016039">
    <property type="entry name" value="Thiolase-like"/>
</dbReference>
<dbReference type="InterPro" id="IPR057326">
    <property type="entry name" value="KR_dom"/>
</dbReference>